<comment type="similarity">
    <text evidence="1">Belongs to the RlpA family.</text>
</comment>
<evidence type="ECO:0000256" key="3">
    <source>
        <dbReference type="SAM" id="SignalP"/>
    </source>
</evidence>
<dbReference type="InterPro" id="IPR007730">
    <property type="entry name" value="SPOR-like_dom"/>
</dbReference>
<dbReference type="InterPro" id="IPR036908">
    <property type="entry name" value="RlpA-like_sf"/>
</dbReference>
<dbReference type="GO" id="GO:0005886">
    <property type="term" value="C:plasma membrane"/>
    <property type="evidence" value="ECO:0007669"/>
    <property type="project" value="UniProtKB-SubCell"/>
</dbReference>
<dbReference type="Pfam" id="PF03330">
    <property type="entry name" value="DPBB_1"/>
    <property type="match status" value="1"/>
</dbReference>
<gene>
    <name evidence="1" type="primary">rlpA</name>
    <name evidence="6" type="ORF">DOO78_05005</name>
</gene>
<dbReference type="GO" id="GO:0008932">
    <property type="term" value="F:lytic endotransglycosylase activity"/>
    <property type="evidence" value="ECO:0007669"/>
    <property type="project" value="UniProtKB-UniRule"/>
</dbReference>
<dbReference type="Proteomes" id="UP000249065">
    <property type="component" value="Unassembled WGS sequence"/>
</dbReference>
<feature type="signal peptide" evidence="3">
    <location>
        <begin position="1"/>
        <end position="20"/>
    </location>
</feature>
<comment type="function">
    <text evidence="1">Lytic transglycosylase with a strong preference for naked glycan strands that lack stem peptides.</text>
</comment>
<dbReference type="GO" id="GO:0009279">
    <property type="term" value="C:cell outer membrane"/>
    <property type="evidence" value="ECO:0007669"/>
    <property type="project" value="TreeGrafter"/>
</dbReference>
<dbReference type="InterPro" id="IPR036680">
    <property type="entry name" value="SPOR-like_sf"/>
</dbReference>
<feature type="domain" description="RlpA-like protein double-psi beta-barrel" evidence="4">
    <location>
        <begin position="72"/>
        <end position="145"/>
    </location>
</feature>
<keyword evidence="6" id="KW-0132">Cell division</keyword>
<dbReference type="GO" id="GO:0000270">
    <property type="term" value="P:peptidoglycan metabolic process"/>
    <property type="evidence" value="ECO:0007669"/>
    <property type="project" value="UniProtKB-UniRule"/>
</dbReference>
<evidence type="ECO:0000259" key="5">
    <source>
        <dbReference type="Pfam" id="PF05036"/>
    </source>
</evidence>
<keyword evidence="3" id="KW-0732">Signal</keyword>
<evidence type="ECO:0000256" key="2">
    <source>
        <dbReference type="SAM" id="MobiDB-lite"/>
    </source>
</evidence>
<evidence type="ECO:0000259" key="4">
    <source>
        <dbReference type="Pfam" id="PF03330"/>
    </source>
</evidence>
<evidence type="ECO:0000313" key="7">
    <source>
        <dbReference type="Proteomes" id="UP000249065"/>
    </source>
</evidence>
<keyword evidence="1" id="KW-0472">Membrane</keyword>
<dbReference type="PROSITE" id="PS51257">
    <property type="entry name" value="PROKAR_LIPOPROTEIN"/>
    <property type="match status" value="1"/>
</dbReference>
<accession>A0A327MCQ8</accession>
<keyword evidence="1" id="KW-0456">Lyase</keyword>
<dbReference type="GO" id="GO:0051301">
    <property type="term" value="P:cell division"/>
    <property type="evidence" value="ECO:0007669"/>
    <property type="project" value="UniProtKB-KW"/>
</dbReference>
<feature type="chain" id="PRO_5016472031" description="Endolytic peptidoglycan transglycosylase RlpA" evidence="3">
    <location>
        <begin position="21"/>
        <end position="300"/>
    </location>
</feature>
<dbReference type="SUPFAM" id="SSF110997">
    <property type="entry name" value="Sporulation related repeat"/>
    <property type="match status" value="1"/>
</dbReference>
<keyword evidence="1" id="KW-1003">Cell membrane</keyword>
<dbReference type="Gene3D" id="2.40.40.10">
    <property type="entry name" value="RlpA-like domain"/>
    <property type="match status" value="1"/>
</dbReference>
<dbReference type="RefSeq" id="WP_111468615.1">
    <property type="nucleotide sequence ID" value="NZ_QLIX01000002.1"/>
</dbReference>
<dbReference type="EMBL" id="QLIX01000002">
    <property type="protein sequence ID" value="RAI60429.1"/>
    <property type="molecule type" value="Genomic_DNA"/>
</dbReference>
<keyword evidence="1" id="KW-0961">Cell wall biogenesis/degradation</keyword>
<name>A0A327MCQ8_9PROT</name>
<feature type="region of interest" description="Disordered" evidence="2">
    <location>
        <begin position="182"/>
        <end position="226"/>
    </location>
</feature>
<dbReference type="AlphaFoldDB" id="A0A327MCQ8"/>
<protein>
    <recommendedName>
        <fullName evidence="1">Endolytic peptidoglycan transglycosylase RlpA</fullName>
        <ecNumber evidence="1">4.2.2.-</ecNumber>
    </recommendedName>
</protein>
<comment type="subcellular location">
    <subcellularLocation>
        <location evidence="1">Cell membrane</location>
        <topology evidence="1">Lipid-anchor</topology>
    </subcellularLocation>
</comment>
<keyword evidence="1" id="KW-0449">Lipoprotein</keyword>
<dbReference type="GO" id="GO:0042834">
    <property type="term" value="F:peptidoglycan binding"/>
    <property type="evidence" value="ECO:0007669"/>
    <property type="project" value="InterPro"/>
</dbReference>
<dbReference type="InterPro" id="IPR034718">
    <property type="entry name" value="RlpA"/>
</dbReference>
<dbReference type="InterPro" id="IPR009009">
    <property type="entry name" value="RlpA-like_DPBB"/>
</dbReference>
<keyword evidence="7" id="KW-1185">Reference proteome</keyword>
<sequence length="300" mass="31426">MIRAKVRAWGPALGAGLALAGCTAPPLPRPDPHYVVGEPYSLGGLWSYPKEEFGRSETGLAAVLPDRRPGRRTANGEIFDPRQLMGAHRTLQLPAILAVRNLETGLELRLRVNDRGPAQPGRVIGLSARAAALLGIVPDGTAQVELRVEDAPSRALARALPGQERPAVEVAAAPAAAVTAESLAPLPGSREAGPPRVAPRASPTAPVPDAAALPPDPLPETVTRGLPRPGRLFIETGTFFRRDLAQRQAVRIAGQVEAFGGGRQPQYRVRLGPFADAAAADRAVAAVLAAGLPEVKLLVE</sequence>
<dbReference type="PANTHER" id="PTHR34183:SF1">
    <property type="entry name" value="ENDOLYTIC PEPTIDOGLYCAN TRANSGLYCOSYLASE RLPA"/>
    <property type="match status" value="1"/>
</dbReference>
<dbReference type="Pfam" id="PF05036">
    <property type="entry name" value="SPOR"/>
    <property type="match status" value="1"/>
</dbReference>
<dbReference type="HAMAP" id="MF_02071">
    <property type="entry name" value="RlpA"/>
    <property type="match status" value="1"/>
</dbReference>
<feature type="compositionally biased region" description="Low complexity" evidence="2">
    <location>
        <begin position="203"/>
        <end position="213"/>
    </location>
</feature>
<evidence type="ECO:0000256" key="1">
    <source>
        <dbReference type="HAMAP-Rule" id="MF_02071"/>
    </source>
</evidence>
<reference evidence="7" key="1">
    <citation type="submission" date="2018-06" db="EMBL/GenBank/DDBJ databases">
        <authorList>
            <person name="Khan S.A."/>
        </authorList>
    </citation>
    <scope>NUCLEOTIDE SEQUENCE [LARGE SCALE GENOMIC DNA]</scope>
    <source>
        <strain evidence="7">DB-1506</strain>
    </source>
</reference>
<proteinExistence type="inferred from homology"/>
<comment type="caution">
    <text evidence="6">The sequence shown here is derived from an EMBL/GenBank/DDBJ whole genome shotgun (WGS) entry which is preliminary data.</text>
</comment>
<feature type="domain" description="SPOR" evidence="5">
    <location>
        <begin position="233"/>
        <end position="286"/>
    </location>
</feature>
<dbReference type="PANTHER" id="PTHR34183">
    <property type="entry name" value="ENDOLYTIC PEPTIDOGLYCAN TRANSGLYCOSYLASE RLPA"/>
    <property type="match status" value="1"/>
</dbReference>
<organism evidence="6 7">
    <name type="scientific">Roseicella frigidaeris</name>
    <dbReference type="NCBI Taxonomy" id="2230885"/>
    <lineage>
        <taxon>Bacteria</taxon>
        <taxon>Pseudomonadati</taxon>
        <taxon>Pseudomonadota</taxon>
        <taxon>Alphaproteobacteria</taxon>
        <taxon>Acetobacterales</taxon>
        <taxon>Roseomonadaceae</taxon>
        <taxon>Roseicella</taxon>
    </lineage>
</organism>
<dbReference type="CDD" id="cd22268">
    <property type="entry name" value="DPBB_RlpA-like"/>
    <property type="match status" value="1"/>
</dbReference>
<keyword evidence="1" id="KW-0564">Palmitate</keyword>
<dbReference type="GO" id="GO:0071555">
    <property type="term" value="P:cell wall organization"/>
    <property type="evidence" value="ECO:0007669"/>
    <property type="project" value="UniProtKB-KW"/>
</dbReference>
<keyword evidence="6" id="KW-0131">Cell cycle</keyword>
<dbReference type="OrthoDB" id="9779128at2"/>
<evidence type="ECO:0000313" key="6">
    <source>
        <dbReference type="EMBL" id="RAI60429.1"/>
    </source>
</evidence>
<dbReference type="EC" id="4.2.2.-" evidence="1"/>